<evidence type="ECO:0000256" key="9">
    <source>
        <dbReference type="HAMAP-Rule" id="MF_00135"/>
    </source>
</evidence>
<gene>
    <name evidence="9" type="primary">trpF</name>
    <name evidence="11" type="ORF">ACFQVC_34085</name>
</gene>
<dbReference type="CDD" id="cd00405">
    <property type="entry name" value="PRAI"/>
    <property type="match status" value="1"/>
</dbReference>
<evidence type="ECO:0000256" key="1">
    <source>
        <dbReference type="ARBA" id="ARBA00001164"/>
    </source>
</evidence>
<evidence type="ECO:0000256" key="3">
    <source>
        <dbReference type="ARBA" id="ARBA00012572"/>
    </source>
</evidence>
<protein>
    <recommendedName>
        <fullName evidence="4 9">N-(5'-phosphoribosyl)anthranilate isomerase</fullName>
        <shortName evidence="9">PRAI</shortName>
        <ecNumber evidence="3 9">5.3.1.24</ecNumber>
    </recommendedName>
</protein>
<comment type="similarity">
    <text evidence="9">Belongs to the TrpF family.</text>
</comment>
<reference evidence="12" key="1">
    <citation type="journal article" date="2019" name="Int. J. Syst. Evol. Microbiol.">
        <title>The Global Catalogue of Microorganisms (GCM) 10K type strain sequencing project: providing services to taxonomists for standard genome sequencing and annotation.</title>
        <authorList>
            <consortium name="The Broad Institute Genomics Platform"/>
            <consortium name="The Broad Institute Genome Sequencing Center for Infectious Disease"/>
            <person name="Wu L."/>
            <person name="Ma J."/>
        </authorList>
    </citation>
    <scope>NUCLEOTIDE SEQUENCE [LARGE SCALE GENOMIC DNA]</scope>
    <source>
        <strain evidence="12">SYNS20</strain>
    </source>
</reference>
<evidence type="ECO:0000256" key="4">
    <source>
        <dbReference type="ARBA" id="ARBA00022272"/>
    </source>
</evidence>
<organism evidence="11 12">
    <name type="scientific">Streptomyces monticola</name>
    <dbReference type="NCBI Taxonomy" id="2666263"/>
    <lineage>
        <taxon>Bacteria</taxon>
        <taxon>Bacillati</taxon>
        <taxon>Actinomycetota</taxon>
        <taxon>Actinomycetes</taxon>
        <taxon>Kitasatosporales</taxon>
        <taxon>Streptomycetaceae</taxon>
        <taxon>Streptomyces</taxon>
    </lineage>
</organism>
<dbReference type="EC" id="5.3.1.24" evidence="3 9"/>
<feature type="domain" description="N-(5'phosphoribosyl) anthranilate isomerase (PRAI)" evidence="10">
    <location>
        <begin position="2"/>
        <end position="187"/>
    </location>
</feature>
<comment type="pathway">
    <text evidence="2 9">Amino-acid biosynthesis; L-tryptophan biosynthesis; L-tryptophan from chorismate: step 3/5.</text>
</comment>
<keyword evidence="7 9" id="KW-0057">Aromatic amino acid biosynthesis</keyword>
<dbReference type="InterPro" id="IPR001240">
    <property type="entry name" value="PRAI_dom"/>
</dbReference>
<accession>A0ABW2JVI9</accession>
<evidence type="ECO:0000313" key="11">
    <source>
        <dbReference type="EMBL" id="MFC7309226.1"/>
    </source>
</evidence>
<dbReference type="InterPro" id="IPR044643">
    <property type="entry name" value="TrpF_fam"/>
</dbReference>
<dbReference type="PANTHER" id="PTHR42894">
    <property type="entry name" value="N-(5'-PHOSPHORIBOSYL)ANTHRANILATE ISOMERASE"/>
    <property type="match status" value="1"/>
</dbReference>
<evidence type="ECO:0000313" key="12">
    <source>
        <dbReference type="Proteomes" id="UP001596523"/>
    </source>
</evidence>
<evidence type="ECO:0000256" key="8">
    <source>
        <dbReference type="ARBA" id="ARBA00023235"/>
    </source>
</evidence>
<dbReference type="EMBL" id="JBHTCF010000020">
    <property type="protein sequence ID" value="MFC7309226.1"/>
    <property type="molecule type" value="Genomic_DNA"/>
</dbReference>
<dbReference type="PANTHER" id="PTHR42894:SF1">
    <property type="entry name" value="N-(5'-PHOSPHORIBOSYL)ANTHRANILATE ISOMERASE"/>
    <property type="match status" value="1"/>
</dbReference>
<keyword evidence="5 9" id="KW-0028">Amino-acid biosynthesis</keyword>
<evidence type="ECO:0000256" key="7">
    <source>
        <dbReference type="ARBA" id="ARBA00023141"/>
    </source>
</evidence>
<sequence>MRTAEDVDTAVRHGADAVGFVFADSPRQVSAETARDLVRRVPDHVVTVGVFRNQDVTAVRDCARTAGLGAIQLHGDEGPEQYAALRSETRTLIRSLAFPAQQPLRHGEFGEDLVLVDAPVPGSGRAWDWDTAGFAPPSGRWLLAGGLTPDNVAEAVRVLTPWGVDVSSGVESRRGVKSPALIEAFIKAAAALGRVLAGPARPARLPRPPEAAAR</sequence>
<dbReference type="RefSeq" id="WP_381838188.1">
    <property type="nucleotide sequence ID" value="NZ_JBHTCF010000020.1"/>
</dbReference>
<keyword evidence="12" id="KW-1185">Reference proteome</keyword>
<evidence type="ECO:0000256" key="5">
    <source>
        <dbReference type="ARBA" id="ARBA00022605"/>
    </source>
</evidence>
<dbReference type="Gene3D" id="3.20.20.70">
    <property type="entry name" value="Aldolase class I"/>
    <property type="match status" value="1"/>
</dbReference>
<name>A0ABW2JVI9_9ACTN</name>
<keyword evidence="6 9" id="KW-0822">Tryptophan biosynthesis</keyword>
<comment type="catalytic activity">
    <reaction evidence="1 9">
        <text>N-(5-phospho-beta-D-ribosyl)anthranilate = 1-(2-carboxyphenylamino)-1-deoxy-D-ribulose 5-phosphate</text>
        <dbReference type="Rhea" id="RHEA:21540"/>
        <dbReference type="ChEBI" id="CHEBI:18277"/>
        <dbReference type="ChEBI" id="CHEBI:58613"/>
        <dbReference type="EC" id="5.3.1.24"/>
    </reaction>
</comment>
<comment type="caution">
    <text evidence="11">The sequence shown here is derived from an EMBL/GenBank/DDBJ whole genome shotgun (WGS) entry which is preliminary data.</text>
</comment>
<evidence type="ECO:0000256" key="2">
    <source>
        <dbReference type="ARBA" id="ARBA00004664"/>
    </source>
</evidence>
<dbReference type="GO" id="GO:0016853">
    <property type="term" value="F:isomerase activity"/>
    <property type="evidence" value="ECO:0007669"/>
    <property type="project" value="UniProtKB-KW"/>
</dbReference>
<proteinExistence type="inferred from homology"/>
<keyword evidence="8 9" id="KW-0413">Isomerase</keyword>
<evidence type="ECO:0000256" key="6">
    <source>
        <dbReference type="ARBA" id="ARBA00022822"/>
    </source>
</evidence>
<evidence type="ECO:0000259" key="10">
    <source>
        <dbReference type="Pfam" id="PF00697"/>
    </source>
</evidence>
<dbReference type="Proteomes" id="UP001596523">
    <property type="component" value="Unassembled WGS sequence"/>
</dbReference>
<dbReference type="Pfam" id="PF00697">
    <property type="entry name" value="PRAI"/>
    <property type="match status" value="1"/>
</dbReference>
<dbReference type="SUPFAM" id="SSF51366">
    <property type="entry name" value="Ribulose-phoshate binding barrel"/>
    <property type="match status" value="1"/>
</dbReference>
<dbReference type="InterPro" id="IPR013785">
    <property type="entry name" value="Aldolase_TIM"/>
</dbReference>
<dbReference type="HAMAP" id="MF_00135">
    <property type="entry name" value="PRAI"/>
    <property type="match status" value="1"/>
</dbReference>
<dbReference type="InterPro" id="IPR011060">
    <property type="entry name" value="RibuloseP-bd_barrel"/>
</dbReference>